<keyword evidence="7 12" id="KW-1133">Transmembrane helix</keyword>
<dbReference type="EMBL" id="JAKNFS010000023">
    <property type="protein sequence ID" value="MCG4766752.1"/>
    <property type="molecule type" value="Genomic_DNA"/>
</dbReference>
<dbReference type="Gene3D" id="1.20.58.340">
    <property type="entry name" value="Magnesium transport protein CorA, transmembrane region"/>
    <property type="match status" value="2"/>
</dbReference>
<dbReference type="GO" id="GO:0015087">
    <property type="term" value="F:cobalt ion transmembrane transporter activity"/>
    <property type="evidence" value="ECO:0007669"/>
    <property type="project" value="TreeGrafter"/>
</dbReference>
<dbReference type="Pfam" id="PF01544">
    <property type="entry name" value="CorA"/>
    <property type="match status" value="1"/>
</dbReference>
<evidence type="ECO:0000313" key="16">
    <source>
        <dbReference type="Proteomes" id="UP000095706"/>
    </source>
</evidence>
<dbReference type="RefSeq" id="WP_022461993.1">
    <property type="nucleotide sequence ID" value="NZ_CAXSRP010000003.1"/>
</dbReference>
<dbReference type="CDD" id="cd12826">
    <property type="entry name" value="EcCorA_ZntB-like_u1"/>
    <property type="match status" value="1"/>
</dbReference>
<keyword evidence="9 12" id="KW-0472">Membrane</keyword>
<evidence type="ECO:0000256" key="12">
    <source>
        <dbReference type="SAM" id="Phobius"/>
    </source>
</evidence>
<evidence type="ECO:0000313" key="15">
    <source>
        <dbReference type="EMBL" id="NSE17118.1"/>
    </source>
</evidence>
<evidence type="ECO:0000256" key="9">
    <source>
        <dbReference type="ARBA" id="ARBA00023136"/>
    </source>
</evidence>
<dbReference type="GO" id="GO:0005886">
    <property type="term" value="C:plasma membrane"/>
    <property type="evidence" value="ECO:0007669"/>
    <property type="project" value="UniProtKB-SubCell"/>
</dbReference>
<evidence type="ECO:0000256" key="10">
    <source>
        <dbReference type="ARBA" id="ARBA00034269"/>
    </source>
</evidence>
<feature type="transmembrane region" description="Helical" evidence="12">
    <location>
        <begin position="235"/>
        <end position="255"/>
    </location>
</feature>
<evidence type="ECO:0000313" key="17">
    <source>
        <dbReference type="Proteomes" id="UP000768180"/>
    </source>
</evidence>
<sequence length="293" mass="34155">MEWTFSDSVRLSLLSFSEASKACAALPGFSLFRRSLQPERIEYCRAELLPDCLVGSLAVPDKTHPLHLAFSLAFYLDRGQLILAADEQTLPALQSLLFPEEPLDTSDVFHLFFSFLESLIQEDMLYLQNFEKRLATIEESLLDTLPKELQRTLITIRRELLVFHAYYQQLLDMCEILSEDENHFLPPECARQFSRLGNRVDRLYDHTQMLREYALQIREMQQAQIDLRQNDTMRILTVVSTIFFPLSLIAGWYGMNFTHMPELSAPYAYFILIGVCILIVAVEIWYFKKKGWF</sequence>
<dbReference type="FunFam" id="1.20.58.340:FF:000004">
    <property type="entry name" value="Magnesium transport protein CorA"/>
    <property type="match status" value="1"/>
</dbReference>
<comment type="catalytic activity">
    <reaction evidence="10">
        <text>Mg(2+)(in) = Mg(2+)(out)</text>
        <dbReference type="Rhea" id="RHEA:29827"/>
        <dbReference type="ChEBI" id="CHEBI:18420"/>
    </reaction>
</comment>
<keyword evidence="4" id="KW-1003">Cell membrane</keyword>
<comment type="subcellular location">
    <subcellularLocation>
        <location evidence="1">Cell membrane</location>
        <topology evidence="1">Multi-pass membrane protein</topology>
    </subcellularLocation>
</comment>
<keyword evidence="5 12" id="KW-0812">Transmembrane</keyword>
<dbReference type="SUPFAM" id="SSF143865">
    <property type="entry name" value="CorA soluble domain-like"/>
    <property type="match status" value="1"/>
</dbReference>
<name>A0A174CC61_9FIRM</name>
<evidence type="ECO:0000256" key="6">
    <source>
        <dbReference type="ARBA" id="ARBA00022842"/>
    </source>
</evidence>
<dbReference type="Proteomes" id="UP000095706">
    <property type="component" value="Unassembled WGS sequence"/>
</dbReference>
<comment type="similarity">
    <text evidence="2">Belongs to the CorA metal ion transporter (MIT) (TC 1.A.35) family.</text>
</comment>
<dbReference type="AlphaFoldDB" id="A0A174CC61"/>
<comment type="function">
    <text evidence="11">Mediates influx of magnesium ions. Alternates between open and closed states. Activated by low cytoplasmic Mg(2+) levels. Inactive when cytoplasmic Mg(2+) levels are high.</text>
</comment>
<evidence type="ECO:0000313" key="13">
    <source>
        <dbReference type="EMBL" id="CUO09395.1"/>
    </source>
</evidence>
<organism evidence="13 16">
    <name type="scientific">Fusicatenibacter saccharivorans</name>
    <dbReference type="NCBI Taxonomy" id="1150298"/>
    <lineage>
        <taxon>Bacteria</taxon>
        <taxon>Bacillati</taxon>
        <taxon>Bacillota</taxon>
        <taxon>Clostridia</taxon>
        <taxon>Lachnospirales</taxon>
        <taxon>Lachnospiraceae</taxon>
        <taxon>Fusicatenibacter</taxon>
    </lineage>
</organism>
<dbReference type="InterPro" id="IPR045861">
    <property type="entry name" value="CorA_cytoplasmic_dom"/>
</dbReference>
<keyword evidence="8" id="KW-0406">Ion transport</keyword>
<evidence type="ECO:0000313" key="14">
    <source>
        <dbReference type="EMBL" id="MCG4766752.1"/>
    </source>
</evidence>
<dbReference type="InterPro" id="IPR045863">
    <property type="entry name" value="CorA_TM1_TM2"/>
</dbReference>
<dbReference type="Proteomes" id="UP000768180">
    <property type="component" value="Unassembled WGS sequence"/>
</dbReference>
<dbReference type="PANTHER" id="PTHR46494">
    <property type="entry name" value="CORA FAMILY METAL ION TRANSPORTER (EUROFUNG)"/>
    <property type="match status" value="1"/>
</dbReference>
<accession>A0A174CC61</accession>
<dbReference type="GO" id="GO:0050897">
    <property type="term" value="F:cobalt ion binding"/>
    <property type="evidence" value="ECO:0007669"/>
    <property type="project" value="TreeGrafter"/>
</dbReference>
<dbReference type="EMBL" id="CYYV01000005">
    <property type="protein sequence ID" value="CUO09395.1"/>
    <property type="molecule type" value="Genomic_DNA"/>
</dbReference>
<dbReference type="GeneID" id="79857055"/>
<dbReference type="GO" id="GO:0000287">
    <property type="term" value="F:magnesium ion binding"/>
    <property type="evidence" value="ECO:0007669"/>
    <property type="project" value="TreeGrafter"/>
</dbReference>
<reference evidence="14" key="4">
    <citation type="submission" date="2022-01" db="EMBL/GenBank/DDBJ databases">
        <title>Collection of gut derived symbiotic bacterial strains cultured from healthy donors.</title>
        <authorList>
            <person name="Lin H."/>
            <person name="Kohout C."/>
            <person name="Waligurski E."/>
            <person name="Pamer E.G."/>
        </authorList>
    </citation>
    <scope>NUCLEOTIDE SEQUENCE</scope>
    <source>
        <strain evidence="14">DFI.5.49</strain>
    </source>
</reference>
<keyword evidence="6" id="KW-0460">Magnesium</keyword>
<evidence type="ECO:0000256" key="1">
    <source>
        <dbReference type="ARBA" id="ARBA00004651"/>
    </source>
</evidence>
<reference evidence="15" key="3">
    <citation type="submission" date="2020-02" db="EMBL/GenBank/DDBJ databases">
        <authorList>
            <person name="Littmann E."/>
            <person name="Sorbara M."/>
        </authorList>
    </citation>
    <scope>NUCLEOTIDE SEQUENCE</scope>
    <source>
        <strain evidence="15">MSK.14.54</strain>
    </source>
</reference>
<evidence type="ECO:0000256" key="11">
    <source>
        <dbReference type="ARBA" id="ARBA00045497"/>
    </source>
</evidence>
<evidence type="ECO:0000256" key="4">
    <source>
        <dbReference type="ARBA" id="ARBA00022475"/>
    </source>
</evidence>
<dbReference type="Proteomes" id="UP001199915">
    <property type="component" value="Unassembled WGS sequence"/>
</dbReference>
<protein>
    <submittedName>
        <fullName evidence="13">Magnesium transport protein CorA</fullName>
    </submittedName>
    <submittedName>
        <fullName evidence="14">Magnesium transporter CorA</fullName>
    </submittedName>
</protein>
<dbReference type="PANTHER" id="PTHR46494:SF1">
    <property type="entry name" value="CORA FAMILY METAL ION TRANSPORTER (EUROFUNG)"/>
    <property type="match status" value="1"/>
</dbReference>
<evidence type="ECO:0000256" key="8">
    <source>
        <dbReference type="ARBA" id="ARBA00023065"/>
    </source>
</evidence>
<proteinExistence type="inferred from homology"/>
<evidence type="ECO:0000256" key="3">
    <source>
        <dbReference type="ARBA" id="ARBA00022448"/>
    </source>
</evidence>
<dbReference type="EMBL" id="JAAITQ010000023">
    <property type="protein sequence ID" value="NSE17118.1"/>
    <property type="molecule type" value="Genomic_DNA"/>
</dbReference>
<evidence type="ECO:0000256" key="7">
    <source>
        <dbReference type="ARBA" id="ARBA00022989"/>
    </source>
</evidence>
<keyword evidence="17" id="KW-1185">Reference proteome</keyword>
<evidence type="ECO:0000256" key="2">
    <source>
        <dbReference type="ARBA" id="ARBA00009765"/>
    </source>
</evidence>
<gene>
    <name evidence="13" type="primary">corA</name>
    <name evidence="13" type="ORF">ERS852406_01265</name>
    <name evidence="15" type="ORF">G5B05_12030</name>
    <name evidence="14" type="ORF">L0N21_14740</name>
</gene>
<reference evidence="15 17" key="2">
    <citation type="journal article" date="2020" name="Cell Host Microbe">
        <title>Functional and Genomic Variation between Human-Derived Isolates of Lachnospiraceae Reveals Inter- and Intra-Species Diversity.</title>
        <authorList>
            <person name="Sorbara M.T."/>
            <person name="Littmann E.R."/>
            <person name="Fontana E."/>
            <person name="Moody T.U."/>
            <person name="Kohout C.E."/>
            <person name="Gjonbalaj M."/>
            <person name="Eaton V."/>
            <person name="Seok R."/>
            <person name="Leiner I.M."/>
            <person name="Pamer E.G."/>
        </authorList>
    </citation>
    <scope>NUCLEOTIDE SEQUENCE [LARGE SCALE GENOMIC DNA]</scope>
    <source>
        <strain evidence="15 17">MSK.14.54</strain>
    </source>
</reference>
<dbReference type="InterPro" id="IPR002523">
    <property type="entry name" value="MgTranspt_CorA/ZnTranspt_ZntB"/>
</dbReference>
<feature type="transmembrane region" description="Helical" evidence="12">
    <location>
        <begin position="267"/>
        <end position="287"/>
    </location>
</feature>
<reference evidence="13 16" key="1">
    <citation type="submission" date="2015-09" db="EMBL/GenBank/DDBJ databases">
        <authorList>
            <consortium name="Pathogen Informatics"/>
        </authorList>
    </citation>
    <scope>NUCLEOTIDE SEQUENCE [LARGE SCALE GENOMIC DNA]</scope>
    <source>
        <strain evidence="13 16">2789STDY5608849</strain>
    </source>
</reference>
<evidence type="ECO:0000256" key="5">
    <source>
        <dbReference type="ARBA" id="ARBA00022692"/>
    </source>
</evidence>
<dbReference type="SUPFAM" id="SSF144083">
    <property type="entry name" value="Magnesium transport protein CorA, transmembrane region"/>
    <property type="match status" value="1"/>
</dbReference>
<dbReference type="GO" id="GO:0015095">
    <property type="term" value="F:magnesium ion transmembrane transporter activity"/>
    <property type="evidence" value="ECO:0007669"/>
    <property type="project" value="TreeGrafter"/>
</dbReference>
<keyword evidence="3" id="KW-0813">Transport</keyword>